<dbReference type="Pfam" id="PF13408">
    <property type="entry name" value="Zn_ribbon_recom"/>
    <property type="match status" value="1"/>
</dbReference>
<dbReference type="AlphaFoldDB" id="A0ABC8DCH8"/>
<evidence type="ECO:0000313" key="4">
    <source>
        <dbReference type="EMBL" id="AWX73473.1"/>
    </source>
</evidence>
<dbReference type="SUPFAM" id="SSF53041">
    <property type="entry name" value="Resolvase-like"/>
    <property type="match status" value="1"/>
</dbReference>
<gene>
    <name evidence="4" type="ORF">BVDSYZ_16220</name>
</gene>
<evidence type="ECO:0000259" key="3">
    <source>
        <dbReference type="PROSITE" id="PS51737"/>
    </source>
</evidence>
<dbReference type="Pfam" id="PF07508">
    <property type="entry name" value="Recombinase"/>
    <property type="match status" value="1"/>
</dbReference>
<keyword evidence="1" id="KW-0175">Coiled coil</keyword>
<sequence>MKTCIYARRSTLKQGQAETIENQIKICERKAKELGLTIVDIKTDSASGTDDNNRPEVKELLKGAINKEYDCVIMKGISRIYRKTSKGLELIEKLDRHGVRVITVEEHFDSHARENRNGIGNLDTSRITMYLMFAEKESQKLAERIKFTQIEKAYAGEWNQASNAPIGYTYDSTTKKLSIDNSKSYVVRKIFKLYEQGMGMKAIAHYLNGDNPDKKTYPSSKGGRWSEYTVGYILKNRAYVGDVVYNKRSKKERPYKAPEALGKTSDDICIINDYNKEEDWIIAENAHEPLIERELFDKIQTMISTKSRRKGIRSNTSLFAGIAKCAKCGTGMTFKRGRKNSLGQVVSKDNYYCMNYIRYGKQYCDSHHVGARELQEAIFSDLEHILNSKDKLQRVLDKNKIVMSLDEKKAKERIVGIQKEMDSLIKKMDKLLEKNLAGDISDTQYKTFNEKYSAELDNLTEELKKAKLIIANMSEQADNEMRFRQKLSNAIGIRNKTIEEQRHILLGLIDSIVINGNDIEDISYKFERVD</sequence>
<dbReference type="PANTHER" id="PTHR30461:SF23">
    <property type="entry name" value="DNA RECOMBINASE-RELATED"/>
    <property type="match status" value="1"/>
</dbReference>
<name>A0ABC8DCH8_BACVE</name>
<dbReference type="EMBL" id="CP030150">
    <property type="protein sequence ID" value="AWX73473.1"/>
    <property type="molecule type" value="Genomic_DNA"/>
</dbReference>
<proteinExistence type="predicted"/>
<protein>
    <submittedName>
        <fullName evidence="4">Recombinase family protein</fullName>
    </submittedName>
</protein>
<accession>A0ABC8DCH8</accession>
<dbReference type="InterPro" id="IPR036162">
    <property type="entry name" value="Resolvase-like_N_sf"/>
</dbReference>
<feature type="coiled-coil region" evidence="1">
    <location>
        <begin position="407"/>
        <end position="476"/>
    </location>
</feature>
<feature type="domain" description="Recombinase" evidence="3">
    <location>
        <begin position="165"/>
        <end position="309"/>
    </location>
</feature>
<dbReference type="Gene3D" id="3.40.50.1390">
    <property type="entry name" value="Resolvase, N-terminal catalytic domain"/>
    <property type="match status" value="1"/>
</dbReference>
<dbReference type="Pfam" id="PF00239">
    <property type="entry name" value="Resolvase"/>
    <property type="match status" value="1"/>
</dbReference>
<dbReference type="PROSITE" id="PS51736">
    <property type="entry name" value="RECOMBINASES_3"/>
    <property type="match status" value="1"/>
</dbReference>
<evidence type="ECO:0000256" key="1">
    <source>
        <dbReference type="SAM" id="Coils"/>
    </source>
</evidence>
<dbReference type="InterPro" id="IPR011109">
    <property type="entry name" value="DNA_bind_recombinase_dom"/>
</dbReference>
<dbReference type="RefSeq" id="WP_105322103.1">
    <property type="nucleotide sequence ID" value="NZ_CP026610.1"/>
</dbReference>
<dbReference type="Proteomes" id="UP000250069">
    <property type="component" value="Chromosome"/>
</dbReference>
<dbReference type="InterPro" id="IPR025827">
    <property type="entry name" value="Zn_ribbon_recom_dom"/>
</dbReference>
<dbReference type="Gene3D" id="3.90.1750.20">
    <property type="entry name" value="Putative Large Serine Recombinase, Chain B, Domain 2"/>
    <property type="match status" value="1"/>
</dbReference>
<dbReference type="InterPro" id="IPR050639">
    <property type="entry name" value="SSR_resolvase"/>
</dbReference>
<dbReference type="InterPro" id="IPR038109">
    <property type="entry name" value="DNA_bind_recomb_sf"/>
</dbReference>
<organism evidence="4 5">
    <name type="scientific">Bacillus velezensis</name>
    <dbReference type="NCBI Taxonomy" id="492670"/>
    <lineage>
        <taxon>Bacteria</taxon>
        <taxon>Bacillati</taxon>
        <taxon>Bacillota</taxon>
        <taxon>Bacilli</taxon>
        <taxon>Bacillales</taxon>
        <taxon>Bacillaceae</taxon>
        <taxon>Bacillus</taxon>
        <taxon>Bacillus amyloliquefaciens group</taxon>
    </lineage>
</organism>
<feature type="domain" description="Resolvase/invertase-type recombinase catalytic" evidence="2">
    <location>
        <begin position="2"/>
        <end position="156"/>
    </location>
</feature>
<evidence type="ECO:0000313" key="5">
    <source>
        <dbReference type="Proteomes" id="UP000250069"/>
    </source>
</evidence>
<dbReference type="SMART" id="SM00857">
    <property type="entry name" value="Resolvase"/>
    <property type="match status" value="1"/>
</dbReference>
<evidence type="ECO:0000259" key="2">
    <source>
        <dbReference type="PROSITE" id="PS51736"/>
    </source>
</evidence>
<reference evidence="4 5" key="1">
    <citation type="submission" date="2018-06" db="EMBL/GenBank/DDBJ databases">
        <title>Complete Genome Sequence of Bacillus velezensis DSYZ, a Plant Growth-Promoting Rhizobacterium with Antifungal Activity.</title>
        <authorList>
            <person name="Du B."/>
            <person name="Ding Y."/>
            <person name="Liu K."/>
            <person name="Yao L."/>
            <person name="Wang C."/>
            <person name="Li H."/>
            <person name="Liu H."/>
        </authorList>
    </citation>
    <scope>NUCLEOTIDE SEQUENCE [LARGE SCALE GENOMIC DNA]</scope>
    <source>
        <strain evidence="4 5">DSYZ</strain>
    </source>
</reference>
<dbReference type="CDD" id="cd00338">
    <property type="entry name" value="Ser_Recombinase"/>
    <property type="match status" value="1"/>
</dbReference>
<dbReference type="PANTHER" id="PTHR30461">
    <property type="entry name" value="DNA-INVERTASE FROM LAMBDOID PROPHAGE"/>
    <property type="match status" value="1"/>
</dbReference>
<dbReference type="PROSITE" id="PS51737">
    <property type="entry name" value="RECOMBINASE_DNA_BIND"/>
    <property type="match status" value="1"/>
</dbReference>
<dbReference type="InterPro" id="IPR006119">
    <property type="entry name" value="Resolv_N"/>
</dbReference>